<dbReference type="PANTHER" id="PTHR43462">
    <property type="entry name" value="ALANYL-TRNA EDITING PROTEIN"/>
    <property type="match status" value="1"/>
</dbReference>
<protein>
    <submittedName>
        <fullName evidence="5">RNA metabolism protein</fullName>
    </submittedName>
</protein>
<evidence type="ECO:0000259" key="3">
    <source>
        <dbReference type="Pfam" id="PF01411"/>
    </source>
</evidence>
<reference evidence="5 6" key="1">
    <citation type="submission" date="2024-01" db="EMBL/GenBank/DDBJ databases">
        <title>The complete chloroplast genome sequence of Lithospermum erythrorhizon: insights into the phylogenetic relationship among Boraginaceae species and the maternal lineages of purple gromwells.</title>
        <authorList>
            <person name="Okada T."/>
            <person name="Watanabe K."/>
        </authorList>
    </citation>
    <scope>NUCLEOTIDE SEQUENCE [LARGE SCALE GENOMIC DNA]</scope>
</reference>
<dbReference type="InterPro" id="IPR009000">
    <property type="entry name" value="Transl_B-barrel_sf"/>
</dbReference>
<evidence type="ECO:0000256" key="2">
    <source>
        <dbReference type="ARBA" id="ARBA00008429"/>
    </source>
</evidence>
<dbReference type="GO" id="GO:0004813">
    <property type="term" value="F:alanine-tRNA ligase activity"/>
    <property type="evidence" value="ECO:0007669"/>
    <property type="project" value="InterPro"/>
</dbReference>
<dbReference type="InterPro" id="IPR018164">
    <property type="entry name" value="Ala-tRNA-synth_IIc_N"/>
</dbReference>
<comment type="similarity">
    <text evidence="2">Belongs to the class-II aminoacyl-tRNA synthetase family. Alax-L subfamily.</text>
</comment>
<dbReference type="InterPro" id="IPR018163">
    <property type="entry name" value="Thr/Ala-tRNA-synth_IIc_edit"/>
</dbReference>
<dbReference type="AlphaFoldDB" id="A0AAV3NJV0"/>
<dbReference type="FunFam" id="3.30.980.10:FF:000008">
    <property type="entry name" value="Similar to alanyl-tRNA synthetase"/>
    <property type="match status" value="1"/>
</dbReference>
<evidence type="ECO:0000259" key="4">
    <source>
        <dbReference type="Pfam" id="PF07973"/>
    </source>
</evidence>
<gene>
    <name evidence="5" type="ORF">LIER_01115</name>
</gene>
<name>A0AAV3NJV0_LITER</name>
<dbReference type="Pfam" id="PF07973">
    <property type="entry name" value="tRNA_SAD"/>
    <property type="match status" value="1"/>
</dbReference>
<dbReference type="GO" id="GO:0005524">
    <property type="term" value="F:ATP binding"/>
    <property type="evidence" value="ECO:0007669"/>
    <property type="project" value="InterPro"/>
</dbReference>
<feature type="domain" description="Threonyl/alanyl tRNA synthetase SAD" evidence="4">
    <location>
        <begin position="212"/>
        <end position="241"/>
    </location>
</feature>
<dbReference type="Pfam" id="PF01411">
    <property type="entry name" value="tRNA-synt_2c"/>
    <property type="match status" value="1"/>
</dbReference>
<proteinExistence type="inferred from homology"/>
<comment type="cofactor">
    <cofactor evidence="1">
        <name>Zn(2+)</name>
        <dbReference type="ChEBI" id="CHEBI:29105"/>
    </cofactor>
</comment>
<evidence type="ECO:0000256" key="1">
    <source>
        <dbReference type="ARBA" id="ARBA00001947"/>
    </source>
</evidence>
<dbReference type="GO" id="GO:0006419">
    <property type="term" value="P:alanyl-tRNA aminoacylation"/>
    <property type="evidence" value="ECO:0007669"/>
    <property type="project" value="InterPro"/>
</dbReference>
<dbReference type="InterPro" id="IPR012947">
    <property type="entry name" value="tRNA_SAD"/>
</dbReference>
<comment type="caution">
    <text evidence="5">The sequence shown here is derived from an EMBL/GenBank/DDBJ whole genome shotgun (WGS) entry which is preliminary data.</text>
</comment>
<dbReference type="InterPro" id="IPR051335">
    <property type="entry name" value="Alanyl-tRNA_Editing_Enzymes"/>
</dbReference>
<dbReference type="Gene3D" id="2.40.30.130">
    <property type="match status" value="1"/>
</dbReference>
<keyword evidence="6" id="KW-1185">Reference proteome</keyword>
<accession>A0AAV3NJV0</accession>
<evidence type="ECO:0000313" key="6">
    <source>
        <dbReference type="Proteomes" id="UP001454036"/>
    </source>
</evidence>
<feature type="domain" description="Alanyl-tRNA synthetase class IIc N-terminal" evidence="3">
    <location>
        <begin position="36"/>
        <end position="87"/>
    </location>
</feature>
<dbReference type="Proteomes" id="UP001454036">
    <property type="component" value="Unassembled WGS sequence"/>
</dbReference>
<dbReference type="SUPFAM" id="SSF50447">
    <property type="entry name" value="Translation proteins"/>
    <property type="match status" value="1"/>
</dbReference>
<dbReference type="Gene3D" id="3.30.980.10">
    <property type="entry name" value="Threonyl-trna Synthetase, Chain A, domain 2"/>
    <property type="match status" value="1"/>
</dbReference>
<sequence length="258" mass="28716">MDPNSNPTKLEYFDDMQKLRSSATLLFFFFQVEDGRKVMILESTIFHPQGGGQPSDTGVISNAKFRFIVQDVRLKDKIVFHYGFFEDSDDAALDLEHLKGDTASLCVDESRRKLNSRLHSAGHLLDICMRSIGLGHLEPTKGYHFPDGPFVEYRGTVPQNELEQKQRELELEANKLISSGGKVYVSVVPYDQACELCGGCLPDYIPKESTPRIVKMGENPGCPCGGTHVYDISEIGSVKVSQIRTKKGATKVFYVVGS</sequence>
<dbReference type="PANTHER" id="PTHR43462:SF2">
    <property type="entry name" value="THREONYL AND ALANYL TRNA SYNTHETASE SECOND ADDITIONAL DOMAIN-CONTAINING PROTEIN"/>
    <property type="match status" value="1"/>
</dbReference>
<evidence type="ECO:0000313" key="5">
    <source>
        <dbReference type="EMBL" id="GAA0139600.1"/>
    </source>
</evidence>
<dbReference type="SUPFAM" id="SSF55186">
    <property type="entry name" value="ThrRS/AlaRS common domain"/>
    <property type="match status" value="1"/>
</dbReference>
<organism evidence="5 6">
    <name type="scientific">Lithospermum erythrorhizon</name>
    <name type="common">Purple gromwell</name>
    <name type="synonym">Lithospermum officinale var. erythrorhizon</name>
    <dbReference type="NCBI Taxonomy" id="34254"/>
    <lineage>
        <taxon>Eukaryota</taxon>
        <taxon>Viridiplantae</taxon>
        <taxon>Streptophyta</taxon>
        <taxon>Embryophyta</taxon>
        <taxon>Tracheophyta</taxon>
        <taxon>Spermatophyta</taxon>
        <taxon>Magnoliopsida</taxon>
        <taxon>eudicotyledons</taxon>
        <taxon>Gunneridae</taxon>
        <taxon>Pentapetalae</taxon>
        <taxon>asterids</taxon>
        <taxon>lamiids</taxon>
        <taxon>Boraginales</taxon>
        <taxon>Boraginaceae</taxon>
        <taxon>Boraginoideae</taxon>
        <taxon>Lithospermeae</taxon>
        <taxon>Lithospermum</taxon>
    </lineage>
</organism>
<dbReference type="EMBL" id="BAABME010000103">
    <property type="protein sequence ID" value="GAA0139600.1"/>
    <property type="molecule type" value="Genomic_DNA"/>
</dbReference>